<feature type="domain" description="Glycosyl transferase family 1" evidence="2">
    <location>
        <begin position="162"/>
        <end position="317"/>
    </location>
</feature>
<dbReference type="Gene3D" id="3.40.50.2000">
    <property type="entry name" value="Glycogen Phosphorylase B"/>
    <property type="match status" value="2"/>
</dbReference>
<dbReference type="AlphaFoldDB" id="A0A5C6UH45"/>
<dbReference type="RefSeq" id="WP_147083297.1">
    <property type="nucleotide sequence ID" value="NZ_VOQR01000001.1"/>
</dbReference>
<keyword evidence="1 4" id="KW-0808">Transferase</keyword>
<comment type="caution">
    <text evidence="4">The sequence shown here is derived from an EMBL/GenBank/DDBJ whole genome shotgun (WGS) entry which is preliminary data.</text>
</comment>
<protein>
    <submittedName>
        <fullName evidence="4">Glycosyltransferase family 4 protein</fullName>
    </submittedName>
</protein>
<gene>
    <name evidence="4" type="ORF">FSB78_14470</name>
</gene>
<dbReference type="GO" id="GO:0016757">
    <property type="term" value="F:glycosyltransferase activity"/>
    <property type="evidence" value="ECO:0007669"/>
    <property type="project" value="InterPro"/>
</dbReference>
<dbReference type="InterPro" id="IPR028098">
    <property type="entry name" value="Glyco_trans_4-like_N"/>
</dbReference>
<proteinExistence type="predicted"/>
<dbReference type="PANTHER" id="PTHR46401:SF2">
    <property type="entry name" value="GLYCOSYLTRANSFERASE WBBK-RELATED"/>
    <property type="match status" value="1"/>
</dbReference>
<dbReference type="EMBL" id="VOQR01000001">
    <property type="protein sequence ID" value="TXC72019.1"/>
    <property type="molecule type" value="Genomic_DNA"/>
</dbReference>
<dbReference type="SUPFAM" id="SSF53756">
    <property type="entry name" value="UDP-Glycosyltransferase/glycogen phosphorylase"/>
    <property type="match status" value="1"/>
</dbReference>
<dbReference type="Proteomes" id="UP000321250">
    <property type="component" value="Unassembled WGS sequence"/>
</dbReference>
<dbReference type="Pfam" id="PF13439">
    <property type="entry name" value="Glyco_transf_4"/>
    <property type="match status" value="1"/>
</dbReference>
<evidence type="ECO:0000256" key="1">
    <source>
        <dbReference type="ARBA" id="ARBA00022679"/>
    </source>
</evidence>
<evidence type="ECO:0000259" key="3">
    <source>
        <dbReference type="Pfam" id="PF13439"/>
    </source>
</evidence>
<organism evidence="4 5">
    <name type="scientific">Sphingomonas ginsenosidivorax</name>
    <dbReference type="NCBI Taxonomy" id="862135"/>
    <lineage>
        <taxon>Bacteria</taxon>
        <taxon>Pseudomonadati</taxon>
        <taxon>Pseudomonadota</taxon>
        <taxon>Alphaproteobacteria</taxon>
        <taxon>Sphingomonadales</taxon>
        <taxon>Sphingomonadaceae</taxon>
        <taxon>Sphingomonas</taxon>
    </lineage>
</organism>
<dbReference type="GO" id="GO:0009103">
    <property type="term" value="P:lipopolysaccharide biosynthetic process"/>
    <property type="evidence" value="ECO:0007669"/>
    <property type="project" value="TreeGrafter"/>
</dbReference>
<evidence type="ECO:0000313" key="4">
    <source>
        <dbReference type="EMBL" id="TXC72019.1"/>
    </source>
</evidence>
<dbReference type="InterPro" id="IPR001296">
    <property type="entry name" value="Glyco_trans_1"/>
</dbReference>
<evidence type="ECO:0000313" key="5">
    <source>
        <dbReference type="Proteomes" id="UP000321250"/>
    </source>
</evidence>
<evidence type="ECO:0000259" key="2">
    <source>
        <dbReference type="Pfam" id="PF00534"/>
    </source>
</evidence>
<reference evidence="4 5" key="1">
    <citation type="journal article" date="2013" name="Antonie Van Leeuwenhoek">
        <title>Sphingomonas ginsenosidivorax sp. nov., with the ability to transform ginsenosides.</title>
        <authorList>
            <person name="Jin X.F."/>
            <person name="Kim J.K."/>
            <person name="Liu Q.M."/>
            <person name="Kang M.S."/>
            <person name="He D."/>
            <person name="Jin F.X."/>
            <person name="Kim S.C."/>
            <person name="Im W.T."/>
        </authorList>
    </citation>
    <scope>NUCLEOTIDE SEQUENCE [LARGE SCALE GENOMIC DNA]</scope>
    <source>
        <strain evidence="4 5">KHI67</strain>
    </source>
</reference>
<dbReference type="CDD" id="cd03809">
    <property type="entry name" value="GT4_MtfB-like"/>
    <property type="match status" value="1"/>
</dbReference>
<keyword evidence="5" id="KW-1185">Reference proteome</keyword>
<sequence length="341" mass="37642">MNAPGRTFTLAVDASWLREGGIARMGREILARRPAHVRVVEMRVDRPNAGILTPIGFARAIRATQADAVWSPGFFPPVVRSAKTPISITVHDLTHLHYYSLRHRLYYDLVVRPLLRNVDRIFTVSDYTRDELLAWTDFPADRVVRIYNGVSNAFYPVSNGETALKRTERYILYVGNRRSYKNIDGLITAFAHSLLPARGYRLWLTGVDDGVSSVRAAQLGIGDRLRYLGHLSDTDLADAYRGARMTAFLSLYEGFGLPVVEAMACGCPVITSDTTSLAEIAGDAALTVDPTSLDAIVCGLNRLATDDILRGALQQAGLRRAATFDWDACAAQYWALLASGY</sequence>
<name>A0A5C6UH45_9SPHN</name>
<accession>A0A5C6UH45</accession>
<dbReference type="PANTHER" id="PTHR46401">
    <property type="entry name" value="GLYCOSYLTRANSFERASE WBBK-RELATED"/>
    <property type="match status" value="1"/>
</dbReference>
<dbReference type="Pfam" id="PF00534">
    <property type="entry name" value="Glycos_transf_1"/>
    <property type="match status" value="1"/>
</dbReference>
<feature type="domain" description="Glycosyltransferase subfamily 4-like N-terminal" evidence="3">
    <location>
        <begin position="34"/>
        <end position="151"/>
    </location>
</feature>
<dbReference type="OrthoDB" id="9801609at2"/>